<reference evidence="2 3" key="1">
    <citation type="submission" date="2017-03" db="EMBL/GenBank/DDBJ databases">
        <title>WGS assembly of Porphyra umbilicalis.</title>
        <authorList>
            <person name="Brawley S.H."/>
            <person name="Blouin N.A."/>
            <person name="Ficko-Blean E."/>
            <person name="Wheeler G.L."/>
            <person name="Lohr M."/>
            <person name="Goodson H.V."/>
            <person name="Jenkins J.W."/>
            <person name="Blaby-Haas C.E."/>
            <person name="Helliwell K.E."/>
            <person name="Chan C."/>
            <person name="Marriage T."/>
            <person name="Bhattacharya D."/>
            <person name="Klein A.S."/>
            <person name="Badis Y."/>
            <person name="Brodie J."/>
            <person name="Cao Y."/>
            <person name="Collen J."/>
            <person name="Dittami S.M."/>
            <person name="Gachon C.M."/>
            <person name="Green B.R."/>
            <person name="Karpowicz S."/>
            <person name="Kim J.W."/>
            <person name="Kudahl U."/>
            <person name="Lin S."/>
            <person name="Michel G."/>
            <person name="Mittag M."/>
            <person name="Olson B.J."/>
            <person name="Pangilinan J."/>
            <person name="Peng Y."/>
            <person name="Qiu H."/>
            <person name="Shu S."/>
            <person name="Singer J.T."/>
            <person name="Smith A.G."/>
            <person name="Sprecher B.N."/>
            <person name="Wagner V."/>
            <person name="Wang W."/>
            <person name="Wang Z.-Y."/>
            <person name="Yan J."/>
            <person name="Yarish C."/>
            <person name="Zoeuner-Riek S."/>
            <person name="Zhuang Y."/>
            <person name="Zou Y."/>
            <person name="Lindquist E.A."/>
            <person name="Grimwood J."/>
            <person name="Barry K."/>
            <person name="Rokhsar D.S."/>
            <person name="Schmutz J."/>
            <person name="Stiller J.W."/>
            <person name="Grossman A.R."/>
            <person name="Prochnik S.E."/>
        </authorList>
    </citation>
    <scope>NUCLEOTIDE SEQUENCE [LARGE SCALE GENOMIC DNA]</scope>
    <source>
        <strain evidence="2">4086291</strain>
    </source>
</reference>
<accession>A0A1X6PKD1</accession>
<feature type="region of interest" description="Disordered" evidence="1">
    <location>
        <begin position="428"/>
        <end position="460"/>
    </location>
</feature>
<feature type="compositionally biased region" description="Low complexity" evidence="1">
    <location>
        <begin position="163"/>
        <end position="173"/>
    </location>
</feature>
<evidence type="ECO:0000313" key="2">
    <source>
        <dbReference type="EMBL" id="OSX81317.1"/>
    </source>
</evidence>
<gene>
    <name evidence="2" type="ORF">BU14_0022s0038</name>
</gene>
<protein>
    <submittedName>
        <fullName evidence="2">Uncharacterized protein</fullName>
    </submittedName>
</protein>
<dbReference type="AlphaFoldDB" id="A0A1X6PKD1"/>
<proteinExistence type="predicted"/>
<dbReference type="Proteomes" id="UP000218209">
    <property type="component" value="Unassembled WGS sequence"/>
</dbReference>
<feature type="compositionally biased region" description="Low complexity" evidence="1">
    <location>
        <begin position="122"/>
        <end position="152"/>
    </location>
</feature>
<feature type="compositionally biased region" description="Low complexity" evidence="1">
    <location>
        <begin position="37"/>
        <end position="49"/>
    </location>
</feature>
<feature type="region of interest" description="Disordered" evidence="1">
    <location>
        <begin position="122"/>
        <end position="173"/>
    </location>
</feature>
<feature type="compositionally biased region" description="Gly residues" evidence="1">
    <location>
        <begin position="88"/>
        <end position="98"/>
    </location>
</feature>
<evidence type="ECO:0000313" key="3">
    <source>
        <dbReference type="Proteomes" id="UP000218209"/>
    </source>
</evidence>
<feature type="region of interest" description="Disordered" evidence="1">
    <location>
        <begin position="36"/>
        <end position="107"/>
    </location>
</feature>
<feature type="compositionally biased region" description="Pro residues" evidence="1">
    <location>
        <begin position="153"/>
        <end position="162"/>
    </location>
</feature>
<dbReference type="EMBL" id="KV918763">
    <property type="protein sequence ID" value="OSX81317.1"/>
    <property type="molecule type" value="Genomic_DNA"/>
</dbReference>
<feature type="region of interest" description="Disordered" evidence="1">
    <location>
        <begin position="317"/>
        <end position="338"/>
    </location>
</feature>
<name>A0A1X6PKD1_PORUM</name>
<sequence>MVLPAGGGSDGSVDGGGGAVEAAFAAAEGALDDPQQAEAAARAASSLVAAGGGRGDTVGDDGPAESVQTGPPLSAAVTRDASTSVPMGAGGGAVGGDGSADRWGSEPLPVTASDRLLAAAAAADVRPPTAVAPTARVVDTDGSSDDTTAGPAGAPPASPSAPPSSADTAATTPPSAAAAVGAVYVLNEGACTERLAWVRERARAAAGVELPLTILNAVAGRAVSLDAPPLPVARVAAGSWVTGGLVAATASHVAAWRRAVADGHAVVAVVEDDTFPTDGLVERLPALVRALDVGSAAAGKPWHIAYLTRRPLGDGAEEATWAGGGDGAPGAAAGATPPTSQRVTVASHSGGGTSAYLLSAAGARYLLGQVTTYTAPLDEALANVSGLVALAACANDAPADGCPGNVVRARRADVGGCDTAAVGVGERRRGEAFGGRAPPGGEGDVSPPVPTPPPAEGEGEVGVAAGVQPTAALRVESGEVGRATAPVRDLLADPAPSELVHWYTPAEPRRARGGP</sequence>
<evidence type="ECO:0000256" key="1">
    <source>
        <dbReference type="SAM" id="MobiDB-lite"/>
    </source>
</evidence>
<organism evidence="2 3">
    <name type="scientific">Porphyra umbilicalis</name>
    <name type="common">Purple laver</name>
    <name type="synonym">Red alga</name>
    <dbReference type="NCBI Taxonomy" id="2786"/>
    <lineage>
        <taxon>Eukaryota</taxon>
        <taxon>Rhodophyta</taxon>
        <taxon>Bangiophyceae</taxon>
        <taxon>Bangiales</taxon>
        <taxon>Bangiaceae</taxon>
        <taxon>Porphyra</taxon>
    </lineage>
</organism>
<feature type="compositionally biased region" description="Low complexity" evidence="1">
    <location>
        <begin position="329"/>
        <end position="338"/>
    </location>
</feature>
<keyword evidence="3" id="KW-1185">Reference proteome</keyword>